<organism evidence="1">
    <name type="scientific">Rhizophora mucronata</name>
    <name type="common">Asiatic mangrove</name>
    <dbReference type="NCBI Taxonomy" id="61149"/>
    <lineage>
        <taxon>Eukaryota</taxon>
        <taxon>Viridiplantae</taxon>
        <taxon>Streptophyta</taxon>
        <taxon>Embryophyta</taxon>
        <taxon>Tracheophyta</taxon>
        <taxon>Spermatophyta</taxon>
        <taxon>Magnoliopsida</taxon>
        <taxon>eudicotyledons</taxon>
        <taxon>Gunneridae</taxon>
        <taxon>Pentapetalae</taxon>
        <taxon>rosids</taxon>
        <taxon>fabids</taxon>
        <taxon>Malpighiales</taxon>
        <taxon>Rhizophoraceae</taxon>
        <taxon>Rhizophora</taxon>
    </lineage>
</organism>
<sequence>MQEIHRVGSKFSRIFDEFFQIFVQALDKLLTQTKG</sequence>
<protein>
    <submittedName>
        <fullName evidence="1">Uncharacterized protein</fullName>
    </submittedName>
</protein>
<reference evidence="1" key="1">
    <citation type="submission" date="2018-02" db="EMBL/GenBank/DDBJ databases">
        <title>Rhizophora mucronata_Transcriptome.</title>
        <authorList>
            <person name="Meera S.P."/>
            <person name="Sreeshan A."/>
            <person name="Augustine A."/>
        </authorList>
    </citation>
    <scope>NUCLEOTIDE SEQUENCE</scope>
    <source>
        <tissue evidence="1">Leaf</tissue>
    </source>
</reference>
<proteinExistence type="predicted"/>
<accession>A0A2P2JTP1</accession>
<name>A0A2P2JTP1_RHIMU</name>
<dbReference type="AlphaFoldDB" id="A0A2P2JTP1"/>
<evidence type="ECO:0000313" key="1">
    <source>
        <dbReference type="EMBL" id="MBW96822.1"/>
    </source>
</evidence>
<dbReference type="EMBL" id="GGEC01016339">
    <property type="protein sequence ID" value="MBW96822.1"/>
    <property type="molecule type" value="Transcribed_RNA"/>
</dbReference>